<dbReference type="InterPro" id="IPR001533">
    <property type="entry name" value="Pterin_deHydtase"/>
</dbReference>
<name>A0A1E3PZ49_LIPST</name>
<proteinExistence type="inferred from homology"/>
<protein>
    <recommendedName>
        <fullName evidence="3">4a-hydroxytetrahydrobiopterin dehydratase</fullName>
        <ecNumber evidence="3">4.2.1.96</ecNumber>
    </recommendedName>
    <alternativeName>
        <fullName evidence="5">4-alpha-hydroxy-tetrahydropterin dehydratase</fullName>
    </alternativeName>
</protein>
<comment type="catalytic activity">
    <reaction evidence="1">
        <text>(4aS,6R)-4a-hydroxy-L-erythro-5,6,7,8-tetrahydrobiopterin = (6R)-L-erythro-6,7-dihydrobiopterin + H2O</text>
        <dbReference type="Rhea" id="RHEA:11920"/>
        <dbReference type="ChEBI" id="CHEBI:15377"/>
        <dbReference type="ChEBI" id="CHEBI:15642"/>
        <dbReference type="ChEBI" id="CHEBI:43120"/>
        <dbReference type="EC" id="4.2.1.96"/>
    </reaction>
</comment>
<dbReference type="SUPFAM" id="SSF55248">
    <property type="entry name" value="PCD-like"/>
    <property type="match status" value="1"/>
</dbReference>
<dbReference type="PANTHER" id="PTHR12599:SF0">
    <property type="entry name" value="PTERIN-4-ALPHA-CARBINOLAMINE DEHYDRATASE"/>
    <property type="match status" value="1"/>
</dbReference>
<dbReference type="Pfam" id="PF01329">
    <property type="entry name" value="Pterin_4a"/>
    <property type="match status" value="1"/>
</dbReference>
<dbReference type="Gene3D" id="3.30.1360.20">
    <property type="entry name" value="Transcriptional coactivator/pterin dehydratase"/>
    <property type="match status" value="1"/>
</dbReference>
<dbReference type="PANTHER" id="PTHR12599">
    <property type="entry name" value="PTERIN-4-ALPHA-CARBINOLAMINE DEHYDRATASE"/>
    <property type="match status" value="1"/>
</dbReference>
<dbReference type="OrthoDB" id="277398at2759"/>
<feature type="region of interest" description="Disordered" evidence="6">
    <location>
        <begin position="215"/>
        <end position="239"/>
    </location>
</feature>
<organism evidence="7 8">
    <name type="scientific">Lipomyces starkeyi NRRL Y-11557</name>
    <dbReference type="NCBI Taxonomy" id="675824"/>
    <lineage>
        <taxon>Eukaryota</taxon>
        <taxon>Fungi</taxon>
        <taxon>Dikarya</taxon>
        <taxon>Ascomycota</taxon>
        <taxon>Saccharomycotina</taxon>
        <taxon>Lipomycetes</taxon>
        <taxon>Lipomycetales</taxon>
        <taxon>Lipomycetaceae</taxon>
        <taxon>Lipomyces</taxon>
    </lineage>
</organism>
<evidence type="ECO:0000256" key="4">
    <source>
        <dbReference type="ARBA" id="ARBA00023239"/>
    </source>
</evidence>
<keyword evidence="8" id="KW-1185">Reference proteome</keyword>
<feature type="compositionally biased region" description="Low complexity" evidence="6">
    <location>
        <begin position="40"/>
        <end position="59"/>
    </location>
</feature>
<dbReference type="EMBL" id="KV454300">
    <property type="protein sequence ID" value="ODQ70568.1"/>
    <property type="molecule type" value="Genomic_DNA"/>
</dbReference>
<dbReference type="AlphaFoldDB" id="A0A1E3PZ49"/>
<evidence type="ECO:0000256" key="6">
    <source>
        <dbReference type="SAM" id="MobiDB-lite"/>
    </source>
</evidence>
<gene>
    <name evidence="7" type="ORF">LIPSTDRAFT_6023</name>
</gene>
<dbReference type="InterPro" id="IPR036428">
    <property type="entry name" value="PCD_sf"/>
</dbReference>
<evidence type="ECO:0000256" key="2">
    <source>
        <dbReference type="ARBA" id="ARBA00006472"/>
    </source>
</evidence>
<dbReference type="GO" id="GO:0006729">
    <property type="term" value="P:tetrahydrobiopterin biosynthetic process"/>
    <property type="evidence" value="ECO:0007669"/>
    <property type="project" value="InterPro"/>
</dbReference>
<keyword evidence="4" id="KW-0456">Lyase</keyword>
<sequence length="254" mass="28055">MHVTSRLRTNEVRPATTVDNAHASNVTGEVNEAYSDDGEPSIPISESRSSSIAAESAAPEPHDDSSTTAAAPPSALAPLTTLARPWTPIEAKGPQKGTASIHKTFHFDTFEDAFMFMTRIAFYASQINHHPRMFNFWNRVRLTLSSYDNVRKTRVVSHVDVKMCTFAEKVYSSLVERRTSEIEEGSVSKEGGGGGTTKLSDILADELIRRGSDSYAMLNNTQRQGKKRPNKSIGPEQRKAMVDALRRIAKTEDK</sequence>
<evidence type="ECO:0000313" key="7">
    <source>
        <dbReference type="EMBL" id="ODQ70568.1"/>
    </source>
</evidence>
<dbReference type="EC" id="4.2.1.96" evidence="3"/>
<dbReference type="GO" id="GO:0008124">
    <property type="term" value="F:4-alpha-hydroxytetrahydrobiopterin dehydratase activity"/>
    <property type="evidence" value="ECO:0007669"/>
    <property type="project" value="UniProtKB-EC"/>
</dbReference>
<comment type="similarity">
    <text evidence="2">Belongs to the pterin-4-alpha-carbinolamine dehydratase family.</text>
</comment>
<dbReference type="STRING" id="675824.A0A1E3PZ49"/>
<accession>A0A1E3PZ49</accession>
<evidence type="ECO:0000313" key="8">
    <source>
        <dbReference type="Proteomes" id="UP000094385"/>
    </source>
</evidence>
<evidence type="ECO:0000256" key="5">
    <source>
        <dbReference type="ARBA" id="ARBA00030497"/>
    </source>
</evidence>
<feature type="compositionally biased region" description="Polar residues" evidence="6">
    <location>
        <begin position="17"/>
        <end position="28"/>
    </location>
</feature>
<reference evidence="7 8" key="1">
    <citation type="journal article" date="2016" name="Proc. Natl. Acad. Sci. U.S.A.">
        <title>Comparative genomics of biotechnologically important yeasts.</title>
        <authorList>
            <person name="Riley R."/>
            <person name="Haridas S."/>
            <person name="Wolfe K.H."/>
            <person name="Lopes M.R."/>
            <person name="Hittinger C.T."/>
            <person name="Goeker M."/>
            <person name="Salamov A.A."/>
            <person name="Wisecaver J.H."/>
            <person name="Long T.M."/>
            <person name="Calvey C.H."/>
            <person name="Aerts A.L."/>
            <person name="Barry K.W."/>
            <person name="Choi C."/>
            <person name="Clum A."/>
            <person name="Coughlan A.Y."/>
            <person name="Deshpande S."/>
            <person name="Douglass A.P."/>
            <person name="Hanson S.J."/>
            <person name="Klenk H.-P."/>
            <person name="LaButti K.M."/>
            <person name="Lapidus A."/>
            <person name="Lindquist E.A."/>
            <person name="Lipzen A.M."/>
            <person name="Meier-Kolthoff J.P."/>
            <person name="Ohm R.A."/>
            <person name="Otillar R.P."/>
            <person name="Pangilinan J.L."/>
            <person name="Peng Y."/>
            <person name="Rokas A."/>
            <person name="Rosa C.A."/>
            <person name="Scheuner C."/>
            <person name="Sibirny A.A."/>
            <person name="Slot J.C."/>
            <person name="Stielow J.B."/>
            <person name="Sun H."/>
            <person name="Kurtzman C.P."/>
            <person name="Blackwell M."/>
            <person name="Grigoriev I.V."/>
            <person name="Jeffries T.W."/>
        </authorList>
    </citation>
    <scope>NUCLEOTIDE SEQUENCE [LARGE SCALE GENOMIC DNA]</scope>
    <source>
        <strain evidence="7 8">NRRL Y-11557</strain>
    </source>
</reference>
<evidence type="ECO:0000256" key="1">
    <source>
        <dbReference type="ARBA" id="ARBA00001554"/>
    </source>
</evidence>
<feature type="region of interest" description="Disordered" evidence="6">
    <location>
        <begin position="1"/>
        <end position="72"/>
    </location>
</feature>
<dbReference type="Proteomes" id="UP000094385">
    <property type="component" value="Unassembled WGS sequence"/>
</dbReference>
<evidence type="ECO:0000256" key="3">
    <source>
        <dbReference type="ARBA" id="ARBA00013252"/>
    </source>
</evidence>